<keyword evidence="3" id="KW-0004">4Fe-4S</keyword>
<organism evidence="5">
    <name type="scientific">marine metagenome</name>
    <dbReference type="NCBI Taxonomy" id="408172"/>
    <lineage>
        <taxon>unclassified sequences</taxon>
        <taxon>metagenomes</taxon>
        <taxon>ecological metagenomes</taxon>
    </lineage>
</organism>
<evidence type="ECO:0000259" key="4">
    <source>
        <dbReference type="Pfam" id="PF16881"/>
    </source>
</evidence>
<evidence type="ECO:0000256" key="3">
    <source>
        <dbReference type="ARBA" id="ARBA00022485"/>
    </source>
</evidence>
<comment type="cofactor">
    <cofactor evidence="1">
        <name>[4Fe-4S] cluster</name>
        <dbReference type="ChEBI" id="CHEBI:49883"/>
    </cofactor>
</comment>
<feature type="domain" description="Lipoyl synthase N-terminal" evidence="4">
    <location>
        <begin position="6"/>
        <end position="47"/>
    </location>
</feature>
<dbReference type="InterPro" id="IPR003698">
    <property type="entry name" value="Lipoyl_synth"/>
</dbReference>
<dbReference type="GO" id="GO:0016992">
    <property type="term" value="F:lipoate synthase activity"/>
    <property type="evidence" value="ECO:0007669"/>
    <property type="project" value="InterPro"/>
</dbReference>
<evidence type="ECO:0000256" key="2">
    <source>
        <dbReference type="ARBA" id="ARBA00004173"/>
    </source>
</evidence>
<keyword evidence="3" id="KW-0408">Iron</keyword>
<dbReference type="GO" id="GO:0005739">
    <property type="term" value="C:mitochondrion"/>
    <property type="evidence" value="ECO:0007669"/>
    <property type="project" value="UniProtKB-SubCell"/>
</dbReference>
<feature type="non-terminal residue" evidence="5">
    <location>
        <position position="1"/>
    </location>
</feature>
<dbReference type="GO" id="GO:0051539">
    <property type="term" value="F:4 iron, 4 sulfur cluster binding"/>
    <property type="evidence" value="ECO:0007669"/>
    <property type="project" value="UniProtKB-KW"/>
</dbReference>
<dbReference type="SUPFAM" id="SSF102114">
    <property type="entry name" value="Radical SAM enzymes"/>
    <property type="match status" value="1"/>
</dbReference>
<dbReference type="PANTHER" id="PTHR10949">
    <property type="entry name" value="LIPOYL SYNTHASE"/>
    <property type="match status" value="1"/>
</dbReference>
<evidence type="ECO:0000313" key="5">
    <source>
        <dbReference type="EMBL" id="SVE42902.1"/>
    </source>
</evidence>
<accession>A0A383DEJ0</accession>
<dbReference type="InterPro" id="IPR058240">
    <property type="entry name" value="rSAM_sf"/>
</dbReference>
<comment type="subcellular location">
    <subcellularLocation>
        <location evidence="2">Mitochondrion</location>
    </subcellularLocation>
</comment>
<protein>
    <recommendedName>
        <fullName evidence="4">Lipoyl synthase N-terminal domain-containing protein</fullName>
    </recommendedName>
</protein>
<sequence>LPELLAKKERSRPSWLKIRLDTSDDFMRTRQLMRARDLNTVCEEARCPNIYECWGRQTATIMILGNVCTRSCGFCSVNTGKPAGVDD</sequence>
<gene>
    <name evidence="5" type="ORF">METZ01_LOCUS495756</name>
</gene>
<keyword evidence="3" id="KW-0479">Metal-binding</keyword>
<dbReference type="InterPro" id="IPR031691">
    <property type="entry name" value="LIAS_N"/>
</dbReference>
<name>A0A383DEJ0_9ZZZZ</name>
<dbReference type="EMBL" id="UINC01216669">
    <property type="protein sequence ID" value="SVE42902.1"/>
    <property type="molecule type" value="Genomic_DNA"/>
</dbReference>
<evidence type="ECO:0000256" key="1">
    <source>
        <dbReference type="ARBA" id="ARBA00001966"/>
    </source>
</evidence>
<feature type="non-terminal residue" evidence="5">
    <location>
        <position position="87"/>
    </location>
</feature>
<dbReference type="Pfam" id="PF16881">
    <property type="entry name" value="LIAS_N"/>
    <property type="match status" value="1"/>
</dbReference>
<dbReference type="PANTHER" id="PTHR10949:SF0">
    <property type="entry name" value="LIPOYL SYNTHASE, MITOCHONDRIAL"/>
    <property type="match status" value="1"/>
</dbReference>
<proteinExistence type="predicted"/>
<reference evidence="5" key="1">
    <citation type="submission" date="2018-05" db="EMBL/GenBank/DDBJ databases">
        <authorList>
            <person name="Lanie J.A."/>
            <person name="Ng W.-L."/>
            <person name="Kazmierczak K.M."/>
            <person name="Andrzejewski T.M."/>
            <person name="Davidsen T.M."/>
            <person name="Wayne K.J."/>
            <person name="Tettelin H."/>
            <person name="Glass J.I."/>
            <person name="Rusch D."/>
            <person name="Podicherti R."/>
            <person name="Tsui H.-C.T."/>
            <person name="Winkler M.E."/>
        </authorList>
    </citation>
    <scope>NUCLEOTIDE SEQUENCE</scope>
</reference>
<dbReference type="AlphaFoldDB" id="A0A383DEJ0"/>
<keyword evidence="3" id="KW-0411">Iron-sulfur</keyword>